<dbReference type="Proteomes" id="UP001196413">
    <property type="component" value="Unassembled WGS sequence"/>
</dbReference>
<evidence type="ECO:0000256" key="8">
    <source>
        <dbReference type="RuleBase" id="RU366017"/>
    </source>
</evidence>
<dbReference type="AlphaFoldDB" id="A0AAD5QQ04"/>
<evidence type="ECO:0000256" key="2">
    <source>
        <dbReference type="ARBA" id="ARBA00007647"/>
    </source>
</evidence>
<dbReference type="Pfam" id="PF01697">
    <property type="entry name" value="Glyco_transf_92"/>
    <property type="match status" value="1"/>
</dbReference>
<dbReference type="EMBL" id="JAHQIW010003358">
    <property type="protein sequence ID" value="KAJ1358302.1"/>
    <property type="molecule type" value="Genomic_DNA"/>
</dbReference>
<evidence type="ECO:0000256" key="6">
    <source>
        <dbReference type="ARBA" id="ARBA00022989"/>
    </source>
</evidence>
<keyword evidence="7" id="KW-0472">Membrane</keyword>
<evidence type="ECO:0000256" key="7">
    <source>
        <dbReference type="ARBA" id="ARBA00023136"/>
    </source>
</evidence>
<comment type="subcellular location">
    <subcellularLocation>
        <location evidence="1">Membrane</location>
        <topology evidence="1">Single-pass membrane protein</topology>
    </subcellularLocation>
</comment>
<proteinExistence type="inferred from homology"/>
<dbReference type="GO" id="GO:0016020">
    <property type="term" value="C:membrane"/>
    <property type="evidence" value="ECO:0007669"/>
    <property type="project" value="UniProtKB-SubCell"/>
</dbReference>
<name>A0AAD5QQ04_PARTN</name>
<dbReference type="GO" id="GO:0005737">
    <property type="term" value="C:cytoplasm"/>
    <property type="evidence" value="ECO:0007669"/>
    <property type="project" value="TreeGrafter"/>
</dbReference>
<comment type="similarity">
    <text evidence="2 8">Belongs to the glycosyltransferase 92 family.</text>
</comment>
<keyword evidence="10" id="KW-1185">Reference proteome</keyword>
<keyword evidence="3 8" id="KW-0328">Glycosyltransferase</keyword>
<evidence type="ECO:0000256" key="4">
    <source>
        <dbReference type="ARBA" id="ARBA00022679"/>
    </source>
</evidence>
<keyword evidence="6" id="KW-1133">Transmembrane helix</keyword>
<sequence length="313" mass="37312">MALVLCVIRSKELYEKIYMGPIYKASLFYIPLKFELVEHLRTEKDTIYCRYFNHQRKEIGPSFKTVVFPEFNVHCLRRKGAKYISLTDTSNESYEYPVPIIDRTNHVPIHYFSACLAPIYGAKPKWLLLSEFIEHHKIQGVTYFYIYINEIEEYSRMLIDDYVRTGDAEVIILRDRFIRDGLMWQMPQLQECLTRARGHSEWVALIDLDERLTTTEYRGTLVDYLKDISDPTVAEVSIRQRWIPWNETLPEKYVDEFQIDEWMPTRRYHNTSHVGPRGYAGKYIINPKKDHPFRLDHHCTWGPHKLELRPLNA</sequence>
<keyword evidence="4 8" id="KW-0808">Transferase</keyword>
<evidence type="ECO:0000313" key="10">
    <source>
        <dbReference type="Proteomes" id="UP001196413"/>
    </source>
</evidence>
<dbReference type="EC" id="2.4.1.-" evidence="8"/>
<evidence type="ECO:0000313" key="9">
    <source>
        <dbReference type="EMBL" id="KAJ1358302.1"/>
    </source>
</evidence>
<evidence type="ECO:0000256" key="3">
    <source>
        <dbReference type="ARBA" id="ARBA00022676"/>
    </source>
</evidence>
<dbReference type="InterPro" id="IPR008166">
    <property type="entry name" value="Glyco_transf_92"/>
</dbReference>
<accession>A0AAD5QQ04</accession>
<protein>
    <recommendedName>
        <fullName evidence="8">Glycosyltransferase family 92 protein</fullName>
        <ecNumber evidence="8">2.4.1.-</ecNumber>
    </recommendedName>
</protein>
<dbReference type="PANTHER" id="PTHR21461">
    <property type="entry name" value="GLYCOSYLTRANSFERASE FAMILY 92 PROTEIN"/>
    <property type="match status" value="1"/>
</dbReference>
<dbReference type="GO" id="GO:0016757">
    <property type="term" value="F:glycosyltransferase activity"/>
    <property type="evidence" value="ECO:0007669"/>
    <property type="project" value="UniProtKB-UniRule"/>
</dbReference>
<gene>
    <name evidence="9" type="ORF">KIN20_016704</name>
</gene>
<comment type="caution">
    <text evidence="9">The sequence shown here is derived from an EMBL/GenBank/DDBJ whole genome shotgun (WGS) entry which is preliminary data.</text>
</comment>
<evidence type="ECO:0000256" key="5">
    <source>
        <dbReference type="ARBA" id="ARBA00022692"/>
    </source>
</evidence>
<reference evidence="9" key="1">
    <citation type="submission" date="2021-06" db="EMBL/GenBank/DDBJ databases">
        <title>Parelaphostrongylus tenuis whole genome reference sequence.</title>
        <authorList>
            <person name="Garwood T.J."/>
            <person name="Larsen P.A."/>
            <person name="Fountain-Jones N.M."/>
            <person name="Garbe J.R."/>
            <person name="Macchietto M.G."/>
            <person name="Kania S.A."/>
            <person name="Gerhold R.W."/>
            <person name="Richards J.E."/>
            <person name="Wolf T.M."/>
        </authorList>
    </citation>
    <scope>NUCLEOTIDE SEQUENCE</scope>
    <source>
        <strain evidence="9">MNPRO001-30</strain>
        <tissue evidence="9">Meninges</tissue>
    </source>
</reference>
<organism evidence="9 10">
    <name type="scientific">Parelaphostrongylus tenuis</name>
    <name type="common">Meningeal worm</name>
    <dbReference type="NCBI Taxonomy" id="148309"/>
    <lineage>
        <taxon>Eukaryota</taxon>
        <taxon>Metazoa</taxon>
        <taxon>Ecdysozoa</taxon>
        <taxon>Nematoda</taxon>
        <taxon>Chromadorea</taxon>
        <taxon>Rhabditida</taxon>
        <taxon>Rhabditina</taxon>
        <taxon>Rhabditomorpha</taxon>
        <taxon>Strongyloidea</taxon>
        <taxon>Metastrongylidae</taxon>
        <taxon>Parelaphostrongylus</taxon>
    </lineage>
</organism>
<evidence type="ECO:0000256" key="1">
    <source>
        <dbReference type="ARBA" id="ARBA00004167"/>
    </source>
</evidence>
<keyword evidence="5" id="KW-0812">Transmembrane</keyword>
<dbReference type="PANTHER" id="PTHR21461:SF40">
    <property type="entry name" value="GLYCOSYLTRANSFERASE FAMILY 92 PROTEIN"/>
    <property type="match status" value="1"/>
</dbReference>